<name>A0A090E9Z4_MESPL</name>
<evidence type="ECO:0000313" key="1">
    <source>
        <dbReference type="EMBL" id="CDX26745.1"/>
    </source>
</evidence>
<keyword evidence="2" id="KW-1185">Reference proteome</keyword>
<protein>
    <submittedName>
        <fullName evidence="1">Uncharacterized protein</fullName>
    </submittedName>
</protein>
<evidence type="ECO:0000313" key="2">
    <source>
        <dbReference type="Proteomes" id="UP000045285"/>
    </source>
</evidence>
<proteinExistence type="predicted"/>
<organism evidence="1 2">
    <name type="scientific">Mesorhizobium plurifarium</name>
    <dbReference type="NCBI Taxonomy" id="69974"/>
    <lineage>
        <taxon>Bacteria</taxon>
        <taxon>Pseudomonadati</taxon>
        <taxon>Pseudomonadota</taxon>
        <taxon>Alphaproteobacteria</taxon>
        <taxon>Hyphomicrobiales</taxon>
        <taxon>Phyllobacteriaceae</taxon>
        <taxon>Mesorhizobium</taxon>
    </lineage>
</organism>
<gene>
    <name evidence="1" type="ORF">MPL3356_60532</name>
</gene>
<sequence length="66" mass="6794">MSKLPPAFAELLTAAEKLANSVSFDMNGEIIGGKLTGGHGGLISNDTLKAADEVRRICHALGVAKS</sequence>
<dbReference type="EMBL" id="CCMZ01000056">
    <property type="protein sequence ID" value="CDX26745.1"/>
    <property type="molecule type" value="Genomic_DNA"/>
</dbReference>
<dbReference type="AlphaFoldDB" id="A0A090E9Z4"/>
<accession>A0A090E9Z4</accession>
<dbReference type="Proteomes" id="UP000045285">
    <property type="component" value="Unassembled WGS sequence"/>
</dbReference>
<reference evidence="2" key="1">
    <citation type="submission" date="2014-08" db="EMBL/GenBank/DDBJ databases">
        <authorList>
            <person name="Moulin L."/>
        </authorList>
    </citation>
    <scope>NUCLEOTIDE SEQUENCE [LARGE SCALE GENOMIC DNA]</scope>
</reference>